<organism evidence="7 8">
    <name type="scientific">Enterovibrio qingdaonensis</name>
    <dbReference type="NCBI Taxonomy" id="2899818"/>
    <lineage>
        <taxon>Bacteria</taxon>
        <taxon>Pseudomonadati</taxon>
        <taxon>Pseudomonadota</taxon>
        <taxon>Gammaproteobacteria</taxon>
        <taxon>Vibrionales</taxon>
        <taxon>Vibrionaceae</taxon>
        <taxon>Enterovibrio</taxon>
    </lineage>
</organism>
<protein>
    <recommendedName>
        <fullName evidence="4">N-acylglucosamine-6-phosphate 2-epimerase</fullName>
        <ecNumber evidence="4">5.1.3.9</ecNumber>
    </recommendedName>
</protein>
<dbReference type="Gene3D" id="3.20.20.70">
    <property type="entry name" value="Aldolase class I"/>
    <property type="match status" value="1"/>
</dbReference>
<evidence type="ECO:0000313" key="8">
    <source>
        <dbReference type="Proteomes" id="UP001149821"/>
    </source>
</evidence>
<evidence type="ECO:0000256" key="2">
    <source>
        <dbReference type="ARBA" id="ARBA00002147"/>
    </source>
</evidence>
<dbReference type="InterPro" id="IPR007260">
    <property type="entry name" value="NanE"/>
</dbReference>
<evidence type="ECO:0000256" key="6">
    <source>
        <dbReference type="ARBA" id="ARBA00023277"/>
    </source>
</evidence>
<dbReference type="EC" id="5.1.3.9" evidence="4"/>
<dbReference type="GO" id="GO:0047465">
    <property type="term" value="F:N-acylglucosamine-6-phosphate 2-epimerase activity"/>
    <property type="evidence" value="ECO:0007669"/>
    <property type="project" value="UniProtKB-EC"/>
</dbReference>
<keyword evidence="8" id="KW-1185">Reference proteome</keyword>
<accession>A0ABT5QFZ6</accession>
<evidence type="ECO:0000313" key="7">
    <source>
        <dbReference type="EMBL" id="MDD1779906.1"/>
    </source>
</evidence>
<gene>
    <name evidence="7" type="ORF">LRP49_01735</name>
</gene>
<comment type="function">
    <text evidence="2">Converts N-acetylmannosamine-6-phosphate (ManNAc-6-P) to N-acetylglucosamine-6-phosphate (GlcNAc-6-P).</text>
</comment>
<dbReference type="PANTHER" id="PTHR36204:SF1">
    <property type="entry name" value="N-ACETYLMANNOSAMINE-6-PHOSPHATE 2-EPIMERASE-RELATED"/>
    <property type="match status" value="1"/>
</dbReference>
<keyword evidence="6" id="KW-0119">Carbohydrate metabolism</keyword>
<reference evidence="7" key="1">
    <citation type="submission" date="2021-12" db="EMBL/GenBank/DDBJ databases">
        <title>Enterovibrio ZSDZ35 sp. nov. and Enterovibrio ZSDZ42 sp. nov., isolated from coastal seawater in Qingdao.</title>
        <authorList>
            <person name="Zhang P."/>
        </authorList>
    </citation>
    <scope>NUCLEOTIDE SEQUENCE</scope>
    <source>
        <strain evidence="7">ZSDZ35</strain>
    </source>
</reference>
<dbReference type="Proteomes" id="UP001149821">
    <property type="component" value="Unassembled WGS sequence"/>
</dbReference>
<keyword evidence="5 7" id="KW-0413">Isomerase</keyword>
<comment type="pathway">
    <text evidence="3">Amino-sugar metabolism; N-acetylneuraminate degradation; D-fructose 6-phosphate from N-acetylneuraminate: step 3/5.</text>
</comment>
<dbReference type="InterPro" id="IPR011060">
    <property type="entry name" value="RibuloseP-bd_barrel"/>
</dbReference>
<comment type="catalytic activity">
    <reaction evidence="1">
        <text>an N-acyl-D-glucosamine 6-phosphate = an N-acyl-D-mannosamine 6-phosphate</text>
        <dbReference type="Rhea" id="RHEA:23932"/>
        <dbReference type="ChEBI" id="CHEBI:57599"/>
        <dbReference type="ChEBI" id="CHEBI:57666"/>
        <dbReference type="EC" id="5.1.3.9"/>
    </reaction>
</comment>
<sequence length="240" mass="25879">MNDFHIEAEPVIHALRGGLVVSCQPVENGPLDRDDIVVAYAQALSSSGARALRIEGVERVALVKEQTNIPVIGIVKRDLSSSEVRITPLEQDVIELAKAGADIIAIDGTLRKRPVPFSELVILAKALGVRVMADCSNFDEGIEAADLQCDLVGSTLSGYISGPTPTLPDVELVKSWVSAGIRVMAEGRYNQPDYVREALEAGAWSCTVGSAITRPEFVTQWFATQADKGFARFNRSKGEL</sequence>
<dbReference type="PANTHER" id="PTHR36204">
    <property type="entry name" value="N-ACETYLMANNOSAMINE-6-PHOSPHATE 2-EPIMERASE-RELATED"/>
    <property type="match status" value="1"/>
</dbReference>
<dbReference type="SUPFAM" id="SSF51366">
    <property type="entry name" value="Ribulose-phoshate binding barrel"/>
    <property type="match status" value="1"/>
</dbReference>
<dbReference type="RefSeq" id="WP_274139752.1">
    <property type="nucleotide sequence ID" value="NZ_JAJUBB010000001.1"/>
</dbReference>
<evidence type="ECO:0000256" key="3">
    <source>
        <dbReference type="ARBA" id="ARBA00005081"/>
    </source>
</evidence>
<dbReference type="Pfam" id="PF04131">
    <property type="entry name" value="NanE"/>
    <property type="match status" value="1"/>
</dbReference>
<comment type="caution">
    <text evidence="7">The sequence shown here is derived from an EMBL/GenBank/DDBJ whole genome shotgun (WGS) entry which is preliminary data.</text>
</comment>
<dbReference type="EMBL" id="JAJUBB010000001">
    <property type="protein sequence ID" value="MDD1779906.1"/>
    <property type="molecule type" value="Genomic_DNA"/>
</dbReference>
<evidence type="ECO:0000256" key="5">
    <source>
        <dbReference type="ARBA" id="ARBA00023235"/>
    </source>
</evidence>
<evidence type="ECO:0000256" key="4">
    <source>
        <dbReference type="ARBA" id="ARBA00013180"/>
    </source>
</evidence>
<dbReference type="InterPro" id="IPR013785">
    <property type="entry name" value="Aldolase_TIM"/>
</dbReference>
<dbReference type="NCBIfam" id="NF002231">
    <property type="entry name" value="PRK01130.1"/>
    <property type="match status" value="1"/>
</dbReference>
<dbReference type="CDD" id="cd04729">
    <property type="entry name" value="NanE"/>
    <property type="match status" value="1"/>
</dbReference>
<name>A0ABT5QFZ6_9GAMM</name>
<evidence type="ECO:0000256" key="1">
    <source>
        <dbReference type="ARBA" id="ARBA00000056"/>
    </source>
</evidence>
<proteinExistence type="predicted"/>